<protein>
    <recommendedName>
        <fullName evidence="3">Transposase</fullName>
    </recommendedName>
</protein>
<accession>A0A8J3I7S7</accession>
<sequence>MQPSYWRPPVELSVQEEQIVARIRRTKLFVLKEQGVQIDEHGQAHLIKGVAIDRRISIEEALFIELRERQQTLQGRNDLRERVAVEHSLVHVGRWQGRRARYRGIYKNLFDLRRCAVVHNLHVLVEGR</sequence>
<evidence type="ECO:0008006" key="3">
    <source>
        <dbReference type="Google" id="ProtNLM"/>
    </source>
</evidence>
<keyword evidence="2" id="KW-1185">Reference proteome</keyword>
<comment type="caution">
    <text evidence="1">The sequence shown here is derived from an EMBL/GenBank/DDBJ whole genome shotgun (WGS) entry which is preliminary data.</text>
</comment>
<evidence type="ECO:0000313" key="1">
    <source>
        <dbReference type="EMBL" id="GHO48698.1"/>
    </source>
</evidence>
<dbReference type="Proteomes" id="UP000612362">
    <property type="component" value="Unassembled WGS sequence"/>
</dbReference>
<proteinExistence type="predicted"/>
<reference evidence="1" key="1">
    <citation type="submission" date="2020-10" db="EMBL/GenBank/DDBJ databases">
        <title>Taxonomic study of unclassified bacteria belonging to the class Ktedonobacteria.</title>
        <authorList>
            <person name="Yabe S."/>
            <person name="Wang C.M."/>
            <person name="Zheng Y."/>
            <person name="Sakai Y."/>
            <person name="Cavaletti L."/>
            <person name="Monciardini P."/>
            <person name="Donadio S."/>
        </authorList>
    </citation>
    <scope>NUCLEOTIDE SEQUENCE</scope>
    <source>
        <strain evidence="1">SOSP1-1</strain>
    </source>
</reference>
<organism evidence="1 2">
    <name type="scientific">Ktedonospora formicarum</name>
    <dbReference type="NCBI Taxonomy" id="2778364"/>
    <lineage>
        <taxon>Bacteria</taxon>
        <taxon>Bacillati</taxon>
        <taxon>Chloroflexota</taxon>
        <taxon>Ktedonobacteria</taxon>
        <taxon>Ktedonobacterales</taxon>
        <taxon>Ktedonobacteraceae</taxon>
        <taxon>Ktedonospora</taxon>
    </lineage>
</organism>
<dbReference type="AlphaFoldDB" id="A0A8J3I7S7"/>
<gene>
    <name evidence="1" type="ORF">KSX_68610</name>
</gene>
<dbReference type="PANTHER" id="PTHR35604:SF2">
    <property type="entry name" value="TRANSPOSASE INSH FOR INSERTION SEQUENCE ELEMENT IS5A-RELATED"/>
    <property type="match status" value="1"/>
</dbReference>
<evidence type="ECO:0000313" key="2">
    <source>
        <dbReference type="Proteomes" id="UP000612362"/>
    </source>
</evidence>
<name>A0A8J3I7S7_9CHLR</name>
<dbReference type="PANTHER" id="PTHR35604">
    <property type="entry name" value="TRANSPOSASE INSH FOR INSERTION SEQUENCE ELEMENT IS5A-RELATED"/>
    <property type="match status" value="1"/>
</dbReference>
<dbReference type="EMBL" id="BNJF01000004">
    <property type="protein sequence ID" value="GHO48698.1"/>
    <property type="molecule type" value="Genomic_DNA"/>
</dbReference>